<dbReference type="Proteomes" id="UP001293254">
    <property type="component" value="Unassembled WGS sequence"/>
</dbReference>
<proteinExistence type="predicted"/>
<accession>A0AAE2CNC5</accession>
<feature type="compositionally biased region" description="Low complexity" evidence="1">
    <location>
        <begin position="103"/>
        <end position="115"/>
    </location>
</feature>
<reference evidence="2" key="2">
    <citation type="journal article" date="2024" name="Plant">
        <title>Genomic evolution and insights into agronomic trait innovations of Sesamum species.</title>
        <authorList>
            <person name="Miao H."/>
            <person name="Wang L."/>
            <person name="Qu L."/>
            <person name="Liu H."/>
            <person name="Sun Y."/>
            <person name="Le M."/>
            <person name="Wang Q."/>
            <person name="Wei S."/>
            <person name="Zheng Y."/>
            <person name="Lin W."/>
            <person name="Duan Y."/>
            <person name="Cao H."/>
            <person name="Xiong S."/>
            <person name="Wang X."/>
            <person name="Wei L."/>
            <person name="Li C."/>
            <person name="Ma Q."/>
            <person name="Ju M."/>
            <person name="Zhao R."/>
            <person name="Li G."/>
            <person name="Mu C."/>
            <person name="Tian Q."/>
            <person name="Mei H."/>
            <person name="Zhang T."/>
            <person name="Gao T."/>
            <person name="Zhang H."/>
        </authorList>
    </citation>
    <scope>NUCLEOTIDE SEQUENCE</scope>
    <source>
        <strain evidence="2">3651</strain>
    </source>
</reference>
<evidence type="ECO:0000256" key="1">
    <source>
        <dbReference type="SAM" id="MobiDB-lite"/>
    </source>
</evidence>
<sequence length="139" mass="14823">MGRSPIRRGVGIFEFQQKSQAPQVEEQGSGPAGEHPAPPVAGIGEMTKHERGTNMRRTCVEGTKHGLHGESWGEEDFNKKLAPSQIHLHDESPPTPSPQIAYDGSLEGSLDSGSEASNSGGVQRGGVSSKMSSPEFESW</sequence>
<comment type="caution">
    <text evidence="2">The sequence shown here is derived from an EMBL/GenBank/DDBJ whole genome shotgun (WGS) entry which is preliminary data.</text>
</comment>
<dbReference type="EMBL" id="JACGWO010000004">
    <property type="protein sequence ID" value="KAK4428522.1"/>
    <property type="molecule type" value="Genomic_DNA"/>
</dbReference>
<gene>
    <name evidence="2" type="ORF">Salat_1151900</name>
</gene>
<evidence type="ECO:0000313" key="3">
    <source>
        <dbReference type="Proteomes" id="UP001293254"/>
    </source>
</evidence>
<protein>
    <submittedName>
        <fullName evidence="2">Uncharacterized protein</fullName>
    </submittedName>
</protein>
<reference evidence="2" key="1">
    <citation type="submission" date="2020-06" db="EMBL/GenBank/DDBJ databases">
        <authorList>
            <person name="Li T."/>
            <person name="Hu X."/>
            <person name="Zhang T."/>
            <person name="Song X."/>
            <person name="Zhang H."/>
            <person name="Dai N."/>
            <person name="Sheng W."/>
            <person name="Hou X."/>
            <person name="Wei L."/>
        </authorList>
    </citation>
    <scope>NUCLEOTIDE SEQUENCE</scope>
    <source>
        <strain evidence="2">3651</strain>
        <tissue evidence="2">Leaf</tissue>
    </source>
</reference>
<feature type="region of interest" description="Disordered" evidence="1">
    <location>
        <begin position="1"/>
        <end position="139"/>
    </location>
</feature>
<dbReference type="AlphaFoldDB" id="A0AAE2CNC5"/>
<organism evidence="2 3">
    <name type="scientific">Sesamum alatum</name>
    <dbReference type="NCBI Taxonomy" id="300844"/>
    <lineage>
        <taxon>Eukaryota</taxon>
        <taxon>Viridiplantae</taxon>
        <taxon>Streptophyta</taxon>
        <taxon>Embryophyta</taxon>
        <taxon>Tracheophyta</taxon>
        <taxon>Spermatophyta</taxon>
        <taxon>Magnoliopsida</taxon>
        <taxon>eudicotyledons</taxon>
        <taxon>Gunneridae</taxon>
        <taxon>Pentapetalae</taxon>
        <taxon>asterids</taxon>
        <taxon>lamiids</taxon>
        <taxon>Lamiales</taxon>
        <taxon>Pedaliaceae</taxon>
        <taxon>Sesamum</taxon>
    </lineage>
</organism>
<feature type="compositionally biased region" description="Basic and acidic residues" evidence="1">
    <location>
        <begin position="46"/>
        <end position="68"/>
    </location>
</feature>
<evidence type="ECO:0000313" key="2">
    <source>
        <dbReference type="EMBL" id="KAK4428522.1"/>
    </source>
</evidence>
<name>A0AAE2CNC5_9LAMI</name>
<keyword evidence="3" id="KW-1185">Reference proteome</keyword>